<sequence length="218" mass="24689">MESREAMRNTKINVFALVGLILLNSINPISSLSVTVEEDECVQEYVLYEGDTVSGNFVVVDHDVFWGPDHPGIDFTVTSPAGNIVQTLKGTSGDKFEFKAPRSGMYKFCFHNPYSTPETVSFYIHVGHIPNEHDLAKDEHLDPVNVKIAELRESLESVVAEQKYLKARDTRHRHTNESTRKRVIFYTVGEYIFLAAASGLQILYIRKLFSKSVAYNRV</sequence>
<dbReference type="SMR" id="A0A078H8W8"/>
<keyword evidence="7 10" id="KW-0472">Membrane</keyword>
<evidence type="ECO:0000256" key="10">
    <source>
        <dbReference type="SAM" id="Phobius"/>
    </source>
</evidence>
<reference evidence="13" key="3">
    <citation type="submission" date="2021-01" db="EMBL/GenBank/DDBJ databases">
        <authorList>
            <consortium name="Genoscope - CEA"/>
            <person name="William W."/>
        </authorList>
    </citation>
    <scope>NUCLEOTIDE SEQUENCE</scope>
</reference>
<comment type="subcellular location">
    <subcellularLocation>
        <location evidence="8">Endomembrane system</location>
        <topology evidence="8">Single-pass membrane protein</topology>
    </subcellularLocation>
    <subcellularLocation>
        <location evidence="1 9">Membrane</location>
        <topology evidence="1 9">Single-pass type I membrane protein</topology>
    </subcellularLocation>
</comment>
<dbReference type="PANTHER" id="PTHR22811">
    <property type="entry name" value="TRANSMEMBRANE EMP24 DOMAIN-CONTAINING PROTEIN"/>
    <property type="match status" value="1"/>
</dbReference>
<dbReference type="SUPFAM" id="SSF101576">
    <property type="entry name" value="Supernatant protein factor (SPF), C-terminal domain"/>
    <property type="match status" value="1"/>
</dbReference>
<feature type="transmembrane region" description="Helical" evidence="10">
    <location>
        <begin position="183"/>
        <end position="205"/>
    </location>
</feature>
<dbReference type="InterPro" id="IPR015720">
    <property type="entry name" value="Emp24-like"/>
</dbReference>
<proteinExistence type="inferred from homology"/>
<dbReference type="EMBL" id="HG994355">
    <property type="protein sequence ID" value="CAF2153443.1"/>
    <property type="molecule type" value="Genomic_DNA"/>
</dbReference>
<evidence type="ECO:0000256" key="3">
    <source>
        <dbReference type="ARBA" id="ARBA00022692"/>
    </source>
</evidence>
<evidence type="ECO:0000256" key="2">
    <source>
        <dbReference type="ARBA" id="ARBA00007104"/>
    </source>
</evidence>
<organism evidence="14 15">
    <name type="scientific">Brassica napus</name>
    <name type="common">Rape</name>
    <dbReference type="NCBI Taxonomy" id="3708"/>
    <lineage>
        <taxon>Eukaryota</taxon>
        <taxon>Viridiplantae</taxon>
        <taxon>Streptophyta</taxon>
        <taxon>Embryophyta</taxon>
        <taxon>Tracheophyta</taxon>
        <taxon>Spermatophyta</taxon>
        <taxon>Magnoliopsida</taxon>
        <taxon>eudicotyledons</taxon>
        <taxon>Gunneridae</taxon>
        <taxon>Pentapetalae</taxon>
        <taxon>rosids</taxon>
        <taxon>malvids</taxon>
        <taxon>Brassicales</taxon>
        <taxon>Brassicaceae</taxon>
        <taxon>Brassiceae</taxon>
        <taxon>Brassica</taxon>
    </lineage>
</organism>
<reference evidence="14 15" key="1">
    <citation type="journal article" date="2014" name="Science">
        <title>Plant genetics. Early allopolyploid evolution in the post-Neolithic Brassica napus oilseed genome.</title>
        <authorList>
            <person name="Chalhoub B."/>
            <person name="Denoeud F."/>
            <person name="Liu S."/>
            <person name="Parkin I.A."/>
            <person name="Tang H."/>
            <person name="Wang X."/>
            <person name="Chiquet J."/>
            <person name="Belcram H."/>
            <person name="Tong C."/>
            <person name="Samans B."/>
            <person name="Correa M."/>
            <person name="Da Silva C."/>
            <person name="Just J."/>
            <person name="Falentin C."/>
            <person name="Koh C.S."/>
            <person name="Le Clainche I."/>
            <person name="Bernard M."/>
            <person name="Bento P."/>
            <person name="Noel B."/>
            <person name="Labadie K."/>
            <person name="Alberti A."/>
            <person name="Charles M."/>
            <person name="Arnaud D."/>
            <person name="Guo H."/>
            <person name="Daviaud C."/>
            <person name="Alamery S."/>
            <person name="Jabbari K."/>
            <person name="Zhao M."/>
            <person name="Edger P.P."/>
            <person name="Chelaifa H."/>
            <person name="Tack D."/>
            <person name="Lassalle G."/>
            <person name="Mestiri I."/>
            <person name="Schnel N."/>
            <person name="Le Paslier M.C."/>
            <person name="Fan G."/>
            <person name="Renault V."/>
            <person name="Bayer P.E."/>
            <person name="Golicz A.A."/>
            <person name="Manoli S."/>
            <person name="Lee T.H."/>
            <person name="Thi V.H."/>
            <person name="Chalabi S."/>
            <person name="Hu Q."/>
            <person name="Fan C."/>
            <person name="Tollenaere R."/>
            <person name="Lu Y."/>
            <person name="Battail C."/>
            <person name="Shen J."/>
            <person name="Sidebottom C.H."/>
            <person name="Wang X."/>
            <person name="Canaguier A."/>
            <person name="Chauveau A."/>
            <person name="Berard A."/>
            <person name="Deniot G."/>
            <person name="Guan M."/>
            <person name="Liu Z."/>
            <person name="Sun F."/>
            <person name="Lim Y.P."/>
            <person name="Lyons E."/>
            <person name="Town C.D."/>
            <person name="Bancroft I."/>
            <person name="Wang X."/>
            <person name="Meng J."/>
            <person name="Ma J."/>
            <person name="Pires J.C."/>
            <person name="King G.J."/>
            <person name="Brunel D."/>
            <person name="Delourme R."/>
            <person name="Renard M."/>
            <person name="Aury J.M."/>
            <person name="Adams K.L."/>
            <person name="Batley J."/>
            <person name="Snowdon R.J."/>
            <person name="Tost J."/>
            <person name="Edwards D."/>
            <person name="Zhou Y."/>
            <person name="Hua W."/>
            <person name="Sharpe A.G."/>
            <person name="Paterson A.H."/>
            <person name="Guan C."/>
            <person name="Wincker P."/>
        </authorList>
    </citation>
    <scope>NUCLEOTIDE SEQUENCE [LARGE SCALE GENOMIC DNA]</scope>
    <source>
        <strain evidence="15">cv. Darmor-bzh</strain>
    </source>
</reference>
<comment type="similarity">
    <text evidence="2 9">Belongs to the EMP24/GP25L family.</text>
</comment>
<accession>A0A078H8W8</accession>
<dbReference type="GO" id="GO:0005793">
    <property type="term" value="C:endoplasmic reticulum-Golgi intermediate compartment"/>
    <property type="evidence" value="ECO:0000318"/>
    <property type="project" value="GO_Central"/>
</dbReference>
<dbReference type="AlphaFoldDB" id="A0A078H8W8"/>
<evidence type="ECO:0000256" key="6">
    <source>
        <dbReference type="ARBA" id="ARBA00023054"/>
    </source>
</evidence>
<dbReference type="InterPro" id="IPR036598">
    <property type="entry name" value="GOLD_dom_sf"/>
</dbReference>
<dbReference type="STRING" id="3708.A0A078H8W8"/>
<dbReference type="InterPro" id="IPR009038">
    <property type="entry name" value="GOLD_dom"/>
</dbReference>
<dbReference type="GO" id="GO:0006888">
    <property type="term" value="P:endoplasmic reticulum to Golgi vesicle-mediated transport"/>
    <property type="evidence" value="ECO:0000318"/>
    <property type="project" value="GO_Central"/>
</dbReference>
<dbReference type="GO" id="GO:0006886">
    <property type="term" value="P:intracellular protein transport"/>
    <property type="evidence" value="ECO:0000318"/>
    <property type="project" value="GO_Central"/>
</dbReference>
<dbReference type="PaxDb" id="3708-A0A078H8W8"/>
<dbReference type="GO" id="GO:0007030">
    <property type="term" value="P:Golgi organization"/>
    <property type="evidence" value="ECO:0000318"/>
    <property type="project" value="GO_Central"/>
</dbReference>
<evidence type="ECO:0000256" key="9">
    <source>
        <dbReference type="RuleBase" id="RU003827"/>
    </source>
</evidence>
<evidence type="ECO:0000313" key="13">
    <source>
        <dbReference type="EMBL" id="CAF2153443.1"/>
    </source>
</evidence>
<dbReference type="EMBL" id="LK032331">
    <property type="protein sequence ID" value="CDY34226.1"/>
    <property type="molecule type" value="Genomic_DNA"/>
</dbReference>
<name>A0A078H8W8_BRANA</name>
<dbReference type="Proteomes" id="UP001295469">
    <property type="component" value="Chromosome A01"/>
</dbReference>
<evidence type="ECO:0000313" key="14">
    <source>
        <dbReference type="EMBL" id="CDY34226.1"/>
    </source>
</evidence>
<dbReference type="GO" id="GO:0005783">
    <property type="term" value="C:endoplasmic reticulum"/>
    <property type="evidence" value="ECO:0000318"/>
    <property type="project" value="GO_Central"/>
</dbReference>
<dbReference type="OMA" id="RICIFLW"/>
<evidence type="ECO:0000313" key="15">
    <source>
        <dbReference type="Proteomes" id="UP000028999"/>
    </source>
</evidence>
<evidence type="ECO:0000256" key="4">
    <source>
        <dbReference type="ARBA" id="ARBA00022729"/>
    </source>
</evidence>
<evidence type="ECO:0000256" key="1">
    <source>
        <dbReference type="ARBA" id="ARBA00004479"/>
    </source>
</evidence>
<protein>
    <submittedName>
        <fullName evidence="13">(rape) hypothetical protein</fullName>
    </submittedName>
    <submittedName>
        <fullName evidence="14">BnaA01g24430D protein</fullName>
    </submittedName>
</protein>
<dbReference type="KEGG" id="bna:106436496"/>
<dbReference type="Pfam" id="PF01105">
    <property type="entry name" value="EMP24_GP25L"/>
    <property type="match status" value="1"/>
</dbReference>
<dbReference type="PROSITE" id="PS50866">
    <property type="entry name" value="GOLD"/>
    <property type="match status" value="1"/>
</dbReference>
<gene>
    <name evidence="14" type="primary">BnaA01g24430D</name>
    <name evidence="13" type="ORF">DARMORV10_A01P32320.1</name>
    <name evidence="14" type="ORF">GSBRNA2T00056223001</name>
</gene>
<dbReference type="GO" id="GO:0016020">
    <property type="term" value="C:membrane"/>
    <property type="evidence" value="ECO:0007669"/>
    <property type="project" value="UniProtKB-SubCell"/>
</dbReference>
<reference evidence="14" key="2">
    <citation type="submission" date="2014-06" db="EMBL/GenBank/DDBJ databases">
        <authorList>
            <person name="Genoscope - CEA"/>
        </authorList>
    </citation>
    <scope>NUCLEOTIDE SEQUENCE</scope>
</reference>
<evidence type="ECO:0000256" key="8">
    <source>
        <dbReference type="ARBA" id="ARBA00037847"/>
    </source>
</evidence>
<keyword evidence="3 9" id="KW-0812">Transmembrane</keyword>
<feature type="signal peptide" evidence="11">
    <location>
        <begin position="1"/>
        <end position="31"/>
    </location>
</feature>
<dbReference type="Proteomes" id="UP000028999">
    <property type="component" value="Unassembled WGS sequence"/>
</dbReference>
<feature type="domain" description="GOLD" evidence="12">
    <location>
        <begin position="39"/>
        <end position="126"/>
    </location>
</feature>
<dbReference type="SMART" id="SM01190">
    <property type="entry name" value="EMP24_GP25L"/>
    <property type="match status" value="1"/>
</dbReference>
<dbReference type="GO" id="GO:0005794">
    <property type="term" value="C:Golgi apparatus"/>
    <property type="evidence" value="ECO:0000318"/>
    <property type="project" value="GO_Central"/>
</dbReference>
<keyword evidence="15" id="KW-1185">Reference proteome</keyword>
<dbReference type="Gramene" id="CDY34226">
    <property type="protein sequence ID" value="CDY34226"/>
    <property type="gene ID" value="GSBRNA2T00056223001"/>
</dbReference>
<evidence type="ECO:0000256" key="5">
    <source>
        <dbReference type="ARBA" id="ARBA00022989"/>
    </source>
</evidence>
<evidence type="ECO:0000259" key="12">
    <source>
        <dbReference type="PROSITE" id="PS50866"/>
    </source>
</evidence>
<keyword evidence="4 11" id="KW-0732">Signal</keyword>
<evidence type="ECO:0000256" key="7">
    <source>
        <dbReference type="ARBA" id="ARBA00023136"/>
    </source>
</evidence>
<keyword evidence="5 10" id="KW-1133">Transmembrane helix</keyword>
<dbReference type="OrthoDB" id="1929172at2759"/>
<evidence type="ECO:0000256" key="11">
    <source>
        <dbReference type="SAM" id="SignalP"/>
    </source>
</evidence>
<feature type="chain" id="PRO_5040665604" evidence="11">
    <location>
        <begin position="32"/>
        <end position="218"/>
    </location>
</feature>
<keyword evidence="6" id="KW-0175">Coiled coil</keyword>
<dbReference type="GO" id="GO:0030134">
    <property type="term" value="C:COPII-coated ER to Golgi transport vesicle"/>
    <property type="evidence" value="ECO:0000318"/>
    <property type="project" value="GO_Central"/>
</dbReference>